<dbReference type="Proteomes" id="UP000202485">
    <property type="component" value="Unassembled WGS sequence"/>
</dbReference>
<proteinExistence type="predicted"/>
<keyword evidence="3" id="KW-1185">Reference proteome</keyword>
<feature type="region of interest" description="Disordered" evidence="1">
    <location>
        <begin position="49"/>
        <end position="73"/>
    </location>
</feature>
<protein>
    <submittedName>
        <fullName evidence="2">Uncharacterized protein</fullName>
    </submittedName>
</protein>
<organism evidence="2 3">
    <name type="scientific">Ruegeria arenilitoris</name>
    <dbReference type="NCBI Taxonomy" id="1173585"/>
    <lineage>
        <taxon>Bacteria</taxon>
        <taxon>Pseudomonadati</taxon>
        <taxon>Pseudomonadota</taxon>
        <taxon>Alphaproteobacteria</taxon>
        <taxon>Rhodobacterales</taxon>
        <taxon>Roseobacteraceae</taxon>
        <taxon>Ruegeria</taxon>
    </lineage>
</organism>
<evidence type="ECO:0000313" key="3">
    <source>
        <dbReference type="Proteomes" id="UP000202485"/>
    </source>
</evidence>
<accession>A0A238KFD5</accession>
<evidence type="ECO:0000256" key="1">
    <source>
        <dbReference type="SAM" id="MobiDB-lite"/>
    </source>
</evidence>
<gene>
    <name evidence="2" type="ORF">RUA8715_01952</name>
</gene>
<evidence type="ECO:0000313" key="2">
    <source>
        <dbReference type="EMBL" id="SMX41204.1"/>
    </source>
</evidence>
<sequence>MMARNEWILDVLSDLNAFAVANGLTALAEQLDDTRLIAAAEIASLNDEAKAPSNGNTVRFEPDPGGFGKHQHA</sequence>
<dbReference type="OrthoDB" id="7659348at2"/>
<dbReference type="AlphaFoldDB" id="A0A238KFD5"/>
<dbReference type="EMBL" id="FXYG01000002">
    <property type="protein sequence ID" value="SMX41204.1"/>
    <property type="molecule type" value="Genomic_DNA"/>
</dbReference>
<name>A0A238KFD5_9RHOB</name>
<reference evidence="3" key="1">
    <citation type="submission" date="2017-05" db="EMBL/GenBank/DDBJ databases">
        <authorList>
            <person name="Rodrigo-Torres L."/>
            <person name="Arahal R. D."/>
            <person name="Lucena T."/>
        </authorList>
    </citation>
    <scope>NUCLEOTIDE SEQUENCE [LARGE SCALE GENOMIC DNA]</scope>
    <source>
        <strain evidence="3">CECT 8715</strain>
    </source>
</reference>